<dbReference type="SUPFAM" id="SSF52540">
    <property type="entry name" value="P-loop containing nucleoside triphosphate hydrolases"/>
    <property type="match status" value="1"/>
</dbReference>
<dbReference type="InterPro" id="IPR054712">
    <property type="entry name" value="Cas3-like_dom"/>
</dbReference>
<sequence length="988" mass="111933">MQFEILTGFKPMRWQQRIYDEHFAMGKFPTAVSVPTGLGKTAIMAIWIIALAQQMNSGQVRLPRRLVYVVDRRAVVDQATKFAEDLRANLQKSGAAELRAALGLGKDETLPISTLRGQFVDNRDWLADPSRPAIIVGTVDMIGSRLLFEGYGVSRKMRPYHAGLLGADTLVLLDEAHLVPPFEALLAEMADNAGKYGPQDEELGRLLPKFQLLPLSATGRRQTAKPFRLEVKDFCHPDDAFALQRLAAKKRLTLQYLGDKKLEDALAEQAWAMAQTTREQNNSENLKTTLKPVRVIVYCNSRDVAEKTQAALDKRAKKSAAEGRTELFVGARRVKERTDAEQRLKELGFLAGTGEQTDPAFLVATSAGEVGVDLDADHLVCDLVAWERMVQRFGRVNRRGGEARQAQIRVIHSAPKSPKTTKPEQPNHEVLAEPKQIEKPKSPGKKDPEKYENYLVVKEEYDAFKKAQKKYEETKKDQDARQLAYDEALAKYRQDWAETFLYRKRLILLKRYVKCDVSPESLRQLNERAGKDEKLARLISDASSPAPLRPALNRALVDAWSMTSLPEHTGRPEVAPWLRGWVDEPPQTTVIWRKYLPVRTNPQVTKKEIEDFFEAAPIHTSERLETETFRVMKWLKTRAGKVDVQIKDQVFGLLLTTDGKHVQTLHVKDLLDDSKDDKKRNEEIEQSFRGKTLVLSASFGGLNGGLLSADVKNGWLSPDKDKMQLPATADGDDEWMAVNLGDPPVIHFRIIERDTEFDEDSNDVWRESLHFDLARNADGEATRWLSIQKWRDTSNTENDRAEGRPQALGEHQCWAAKRAEAIGQRLGLPNDYITMLATAARLHDEGKRARNWQRAFHAERDARKFKINGPLAKTRGPINLQLLDGYRHEFGSLPYAMGDAGFQRLSQDMQDLVLHLIAAHHGFARPLIATKGCEEAPTSKLEERAREVALRYARLQKRWGPWGLAWWEALLRAADVQASRDNDNREKN</sequence>
<dbReference type="SUPFAM" id="SSF109604">
    <property type="entry name" value="HD-domain/PDEase-like"/>
    <property type="match status" value="1"/>
</dbReference>
<dbReference type="PROSITE" id="PS51643">
    <property type="entry name" value="HD_CAS3"/>
    <property type="match status" value="1"/>
</dbReference>
<dbReference type="NCBIfam" id="TIGR02621">
    <property type="entry name" value="cas3_GSU0051"/>
    <property type="match status" value="1"/>
</dbReference>
<evidence type="ECO:0000256" key="4">
    <source>
        <dbReference type="ARBA" id="ARBA00022741"/>
    </source>
</evidence>
<keyword evidence="13" id="KW-0255">Endonuclease</keyword>
<dbReference type="InterPro" id="IPR013444">
    <property type="entry name" value="Helicase_Cas3_CRISPR-ass_Anaes"/>
</dbReference>
<dbReference type="Gene3D" id="3.40.50.300">
    <property type="entry name" value="P-loop containing nucleotide triphosphate hydrolases"/>
    <property type="match status" value="2"/>
</dbReference>
<dbReference type="Gene3D" id="1.10.3210.30">
    <property type="match status" value="1"/>
</dbReference>
<dbReference type="RefSeq" id="WP_076837955.1">
    <property type="nucleotide sequence ID" value="NZ_CP019434.1"/>
</dbReference>
<evidence type="ECO:0000256" key="7">
    <source>
        <dbReference type="ARBA" id="ARBA00022840"/>
    </source>
</evidence>
<dbReference type="EMBL" id="CP019434">
    <property type="protein sequence ID" value="APZ44305.1"/>
    <property type="molecule type" value="Genomic_DNA"/>
</dbReference>
<dbReference type="KEGG" id="afy:BW247_15390"/>
<dbReference type="GO" id="GO:0004386">
    <property type="term" value="F:helicase activity"/>
    <property type="evidence" value="ECO:0007669"/>
    <property type="project" value="UniProtKB-KW"/>
</dbReference>
<keyword evidence="5" id="KW-0378">Hydrolase</keyword>
<evidence type="ECO:0000256" key="6">
    <source>
        <dbReference type="ARBA" id="ARBA00022806"/>
    </source>
</evidence>
<dbReference type="PROSITE" id="PS51194">
    <property type="entry name" value="HELICASE_CTER"/>
    <property type="match status" value="1"/>
</dbReference>
<evidence type="ECO:0000256" key="3">
    <source>
        <dbReference type="ARBA" id="ARBA00022723"/>
    </source>
</evidence>
<reference evidence="13 14" key="1">
    <citation type="submission" date="2017-01" db="EMBL/GenBank/DDBJ databases">
        <title>Draft sequence of Acidihalobacter ferrooxidans strain DSM 14175 (strain V8).</title>
        <authorList>
            <person name="Khaleque H.N."/>
            <person name="Ramsay J.P."/>
            <person name="Murphy R.J.T."/>
            <person name="Kaksonen A.H."/>
            <person name="Boxall N.J."/>
            <person name="Watkin E.L.J."/>
        </authorList>
    </citation>
    <scope>NUCLEOTIDE SEQUENCE [LARGE SCALE GENOMIC DNA]</scope>
    <source>
        <strain evidence="13 14">V8</strain>
    </source>
</reference>
<dbReference type="GO" id="GO:0051607">
    <property type="term" value="P:defense response to virus"/>
    <property type="evidence" value="ECO:0007669"/>
    <property type="project" value="UniProtKB-KW"/>
</dbReference>
<dbReference type="SMART" id="SM00490">
    <property type="entry name" value="HELICc"/>
    <property type="match status" value="1"/>
</dbReference>
<keyword evidence="3" id="KW-0479">Metal-binding</keyword>
<dbReference type="InterPro" id="IPR006483">
    <property type="entry name" value="CRISPR-assoc_Cas3_HD"/>
</dbReference>
<organism evidence="13 14">
    <name type="scientific">Acidihalobacter ferrooxydans</name>
    <dbReference type="NCBI Taxonomy" id="1765967"/>
    <lineage>
        <taxon>Bacteria</taxon>
        <taxon>Pseudomonadati</taxon>
        <taxon>Pseudomonadota</taxon>
        <taxon>Gammaproteobacteria</taxon>
        <taxon>Chromatiales</taxon>
        <taxon>Ectothiorhodospiraceae</taxon>
        <taxon>Acidihalobacter</taxon>
    </lineage>
</organism>
<keyword evidence="13" id="KW-0540">Nuclease</keyword>
<dbReference type="InterPro" id="IPR038257">
    <property type="entry name" value="CRISPR-assoc_Cas3_HD_sf"/>
</dbReference>
<dbReference type="GO" id="GO:0004519">
    <property type="term" value="F:endonuclease activity"/>
    <property type="evidence" value="ECO:0007669"/>
    <property type="project" value="UniProtKB-KW"/>
</dbReference>
<comment type="similarity">
    <text evidence="1">In the N-terminal section; belongs to the CRISPR-associated nuclease Cas3-HD family.</text>
</comment>
<dbReference type="AlphaFoldDB" id="A0A1P8UKG7"/>
<accession>A0A1P8UKG7</accession>
<dbReference type="Proteomes" id="UP000243807">
    <property type="component" value="Chromosome"/>
</dbReference>
<keyword evidence="6" id="KW-0347">Helicase</keyword>
<feature type="domain" description="Helicase C-terminal" evidence="11">
    <location>
        <begin position="285"/>
        <end position="441"/>
    </location>
</feature>
<dbReference type="InterPro" id="IPR027417">
    <property type="entry name" value="P-loop_NTPase"/>
</dbReference>
<dbReference type="PROSITE" id="PS51192">
    <property type="entry name" value="HELICASE_ATP_BIND_1"/>
    <property type="match status" value="1"/>
</dbReference>
<dbReference type="GO" id="GO:0005524">
    <property type="term" value="F:ATP binding"/>
    <property type="evidence" value="ECO:0007669"/>
    <property type="project" value="UniProtKB-KW"/>
</dbReference>
<feature type="domain" description="HD Cas3-type" evidence="12">
    <location>
        <begin position="801"/>
        <end position="978"/>
    </location>
</feature>
<evidence type="ECO:0000259" key="10">
    <source>
        <dbReference type="PROSITE" id="PS51192"/>
    </source>
</evidence>
<evidence type="ECO:0000256" key="9">
    <source>
        <dbReference type="SAM" id="MobiDB-lite"/>
    </source>
</evidence>
<proteinExistence type="inferred from homology"/>
<feature type="compositionally biased region" description="Basic and acidic residues" evidence="9">
    <location>
        <begin position="421"/>
        <end position="449"/>
    </location>
</feature>
<feature type="region of interest" description="Disordered" evidence="9">
    <location>
        <begin position="411"/>
        <end position="449"/>
    </location>
</feature>
<evidence type="ECO:0000256" key="2">
    <source>
        <dbReference type="ARBA" id="ARBA00009046"/>
    </source>
</evidence>
<dbReference type="GO" id="GO:0046872">
    <property type="term" value="F:metal ion binding"/>
    <property type="evidence" value="ECO:0007669"/>
    <property type="project" value="UniProtKB-KW"/>
</dbReference>
<keyword evidence="14" id="KW-1185">Reference proteome</keyword>
<dbReference type="GO" id="GO:0003677">
    <property type="term" value="F:DNA binding"/>
    <property type="evidence" value="ECO:0007669"/>
    <property type="project" value="InterPro"/>
</dbReference>
<evidence type="ECO:0000256" key="8">
    <source>
        <dbReference type="ARBA" id="ARBA00023118"/>
    </source>
</evidence>
<gene>
    <name evidence="13" type="ORF">BW247_15390</name>
</gene>
<evidence type="ECO:0000256" key="1">
    <source>
        <dbReference type="ARBA" id="ARBA00006847"/>
    </source>
</evidence>
<dbReference type="InterPro" id="IPR001650">
    <property type="entry name" value="Helicase_C-like"/>
</dbReference>
<dbReference type="InterPro" id="IPR014001">
    <property type="entry name" value="Helicase_ATP-bd"/>
</dbReference>
<evidence type="ECO:0000313" key="13">
    <source>
        <dbReference type="EMBL" id="APZ44305.1"/>
    </source>
</evidence>
<dbReference type="Pfam" id="PF04851">
    <property type="entry name" value="ResIII"/>
    <property type="match status" value="1"/>
</dbReference>
<dbReference type="InterPro" id="IPR006935">
    <property type="entry name" value="Helicase/UvrB_N"/>
</dbReference>
<protein>
    <submittedName>
        <fullName evidence="13">Type I-U CRISPR-associated helicase/endonuclease Cas3</fullName>
    </submittedName>
</protein>
<evidence type="ECO:0000259" key="12">
    <source>
        <dbReference type="PROSITE" id="PS51643"/>
    </source>
</evidence>
<comment type="similarity">
    <text evidence="2">In the central section; belongs to the CRISPR-associated helicase Cas3 family.</text>
</comment>
<evidence type="ECO:0000256" key="5">
    <source>
        <dbReference type="ARBA" id="ARBA00022801"/>
    </source>
</evidence>
<keyword evidence="7" id="KW-0067">ATP-binding</keyword>
<dbReference type="GO" id="GO:0016787">
    <property type="term" value="F:hydrolase activity"/>
    <property type="evidence" value="ECO:0007669"/>
    <property type="project" value="UniProtKB-KW"/>
</dbReference>
<evidence type="ECO:0000259" key="11">
    <source>
        <dbReference type="PROSITE" id="PS51194"/>
    </source>
</evidence>
<keyword evidence="8" id="KW-0051">Antiviral defense</keyword>
<name>A0A1P8UKG7_9GAMM</name>
<evidence type="ECO:0000313" key="14">
    <source>
        <dbReference type="Proteomes" id="UP000243807"/>
    </source>
</evidence>
<dbReference type="Pfam" id="PF22590">
    <property type="entry name" value="Cas3-like_C_2"/>
    <property type="match status" value="1"/>
</dbReference>
<keyword evidence="4" id="KW-0547">Nucleotide-binding</keyword>
<dbReference type="STRING" id="1765967.BW247_15390"/>
<feature type="domain" description="Helicase ATP-binding" evidence="10">
    <location>
        <begin position="21"/>
        <end position="237"/>
    </location>
</feature>